<name>A0A317PRK8_9HYPH</name>
<proteinExistence type="predicted"/>
<gene>
    <name evidence="2" type="ORF">DFR52_10155</name>
</gene>
<evidence type="ECO:0000313" key="2">
    <source>
        <dbReference type="EMBL" id="PWW03375.1"/>
    </source>
</evidence>
<dbReference type="EMBL" id="QGTR01000001">
    <property type="protein sequence ID" value="PWW03375.1"/>
    <property type="molecule type" value="Genomic_DNA"/>
</dbReference>
<protein>
    <submittedName>
        <fullName evidence="2">Outer membrane autotransporter protein</fullName>
    </submittedName>
</protein>
<dbReference type="InterPro" id="IPR005546">
    <property type="entry name" value="Autotransporte_beta"/>
</dbReference>
<evidence type="ECO:0000259" key="1">
    <source>
        <dbReference type="PROSITE" id="PS51208"/>
    </source>
</evidence>
<feature type="domain" description="Autotransporter" evidence="1">
    <location>
        <begin position="1"/>
        <end position="152"/>
    </location>
</feature>
<organism evidence="2 3">
    <name type="scientific">Hoeflea marina</name>
    <dbReference type="NCBI Taxonomy" id="274592"/>
    <lineage>
        <taxon>Bacteria</taxon>
        <taxon>Pseudomonadati</taxon>
        <taxon>Pseudomonadota</taxon>
        <taxon>Alphaproteobacteria</taxon>
        <taxon>Hyphomicrobiales</taxon>
        <taxon>Rhizobiaceae</taxon>
        <taxon>Hoeflea</taxon>
    </lineage>
</organism>
<dbReference type="Pfam" id="PF03797">
    <property type="entry name" value="Autotransporter"/>
    <property type="match status" value="1"/>
</dbReference>
<dbReference type="Proteomes" id="UP000246352">
    <property type="component" value="Unassembled WGS sequence"/>
</dbReference>
<evidence type="ECO:0000313" key="3">
    <source>
        <dbReference type="Proteomes" id="UP000246352"/>
    </source>
</evidence>
<keyword evidence="3" id="KW-1185">Reference proteome</keyword>
<dbReference type="GO" id="GO:0019867">
    <property type="term" value="C:outer membrane"/>
    <property type="evidence" value="ECO:0007669"/>
    <property type="project" value="InterPro"/>
</dbReference>
<dbReference type="SUPFAM" id="SSF103515">
    <property type="entry name" value="Autotransporter"/>
    <property type="match status" value="1"/>
</dbReference>
<reference evidence="2 3" key="1">
    <citation type="submission" date="2018-05" db="EMBL/GenBank/DDBJ databases">
        <title>Genomic Encyclopedia of Type Strains, Phase IV (KMG-IV): sequencing the most valuable type-strain genomes for metagenomic binning, comparative biology and taxonomic classification.</title>
        <authorList>
            <person name="Goeker M."/>
        </authorList>
    </citation>
    <scope>NUCLEOTIDE SEQUENCE [LARGE SCALE GENOMIC DNA]</scope>
    <source>
        <strain evidence="2 3">DSM 16791</strain>
    </source>
</reference>
<dbReference type="InterPro" id="IPR036709">
    <property type="entry name" value="Autotransporte_beta_dom_sf"/>
</dbReference>
<dbReference type="InterPro" id="IPR006315">
    <property type="entry name" value="OM_autotransptr_brl_dom"/>
</dbReference>
<comment type="caution">
    <text evidence="2">The sequence shown here is derived from an EMBL/GenBank/DDBJ whole genome shotgun (WGS) entry which is preliminary data.</text>
</comment>
<dbReference type="Gene3D" id="2.40.128.130">
    <property type="entry name" value="Autotransporter beta-domain"/>
    <property type="match status" value="1"/>
</dbReference>
<dbReference type="PROSITE" id="PS51208">
    <property type="entry name" value="AUTOTRANSPORTER"/>
    <property type="match status" value="1"/>
</dbReference>
<accession>A0A317PRK8</accession>
<dbReference type="AlphaFoldDB" id="A0A317PRK8"/>
<sequence>MFGEVGYKIRTEAAVFEPFAALAYVHLDSDGFAETGGAAALSLDGQSDDATFTTLGARATTGLMLGSMAARAHASLAWQHAFADPEPLTTMALAGGNGFTVGGAPFARDLALLSLGLDMDVTETTVLGVSYGGQFGDGTTSHQARLDLSVRF</sequence>
<dbReference type="NCBIfam" id="TIGR01414">
    <property type="entry name" value="autotrans_barl"/>
    <property type="match status" value="1"/>
</dbReference>